<dbReference type="EMBL" id="GGFJ01014250">
    <property type="protein sequence ID" value="MBW63391.1"/>
    <property type="molecule type" value="Transcribed_RNA"/>
</dbReference>
<sequence>MMMMRLLLLLVLRSTESSRSSTSRVAKGKSRFSGVCFSDSIPTDFPFFGIANWCGLSERESERGFGMVSDFG</sequence>
<protein>
    <submittedName>
        <fullName evidence="2">Putative secreted protein</fullName>
    </submittedName>
</protein>
<name>A0A2M4CE00_9DIPT</name>
<organism evidence="2">
    <name type="scientific">Anopheles marajoara</name>
    <dbReference type="NCBI Taxonomy" id="58244"/>
    <lineage>
        <taxon>Eukaryota</taxon>
        <taxon>Metazoa</taxon>
        <taxon>Ecdysozoa</taxon>
        <taxon>Arthropoda</taxon>
        <taxon>Hexapoda</taxon>
        <taxon>Insecta</taxon>
        <taxon>Pterygota</taxon>
        <taxon>Neoptera</taxon>
        <taxon>Endopterygota</taxon>
        <taxon>Diptera</taxon>
        <taxon>Nematocera</taxon>
        <taxon>Culicoidea</taxon>
        <taxon>Culicidae</taxon>
        <taxon>Anophelinae</taxon>
        <taxon>Anopheles</taxon>
    </lineage>
</organism>
<feature type="signal peptide" evidence="1">
    <location>
        <begin position="1"/>
        <end position="17"/>
    </location>
</feature>
<keyword evidence="1" id="KW-0732">Signal</keyword>
<evidence type="ECO:0000256" key="1">
    <source>
        <dbReference type="SAM" id="SignalP"/>
    </source>
</evidence>
<reference evidence="2" key="1">
    <citation type="submission" date="2018-01" db="EMBL/GenBank/DDBJ databases">
        <title>An insight into the sialome of Amazonian anophelines.</title>
        <authorList>
            <person name="Ribeiro J.M."/>
            <person name="Scarpassa V."/>
            <person name="Calvo E."/>
        </authorList>
    </citation>
    <scope>NUCLEOTIDE SEQUENCE</scope>
    <source>
        <tissue evidence="2">Salivary glands</tissue>
    </source>
</reference>
<evidence type="ECO:0000313" key="2">
    <source>
        <dbReference type="EMBL" id="MBW63391.1"/>
    </source>
</evidence>
<feature type="chain" id="PRO_5014636835" evidence="1">
    <location>
        <begin position="18"/>
        <end position="72"/>
    </location>
</feature>
<accession>A0A2M4CE00</accession>
<dbReference type="AlphaFoldDB" id="A0A2M4CE00"/>
<proteinExistence type="predicted"/>